<keyword evidence="1" id="KW-0472">Membrane</keyword>
<evidence type="ECO:0008006" key="4">
    <source>
        <dbReference type="Google" id="ProtNLM"/>
    </source>
</evidence>
<protein>
    <recommendedName>
        <fullName evidence="4">DoxX family membrane protein</fullName>
    </recommendedName>
</protein>
<accession>A0A7Z0JE29</accession>
<evidence type="ECO:0000313" key="3">
    <source>
        <dbReference type="Proteomes" id="UP000572051"/>
    </source>
</evidence>
<evidence type="ECO:0000313" key="2">
    <source>
        <dbReference type="EMBL" id="NYJ37999.1"/>
    </source>
</evidence>
<dbReference type="EMBL" id="JACCFS010000001">
    <property type="protein sequence ID" value="NYJ37999.1"/>
    <property type="molecule type" value="Genomic_DNA"/>
</dbReference>
<keyword evidence="1" id="KW-0812">Transmembrane</keyword>
<name>A0A7Z0JE29_9ACTN</name>
<dbReference type="AlphaFoldDB" id="A0A7Z0JE29"/>
<comment type="caution">
    <text evidence="2">The sequence shown here is derived from an EMBL/GenBank/DDBJ whole genome shotgun (WGS) entry which is preliminary data.</text>
</comment>
<dbReference type="Proteomes" id="UP000572051">
    <property type="component" value="Unassembled WGS sequence"/>
</dbReference>
<feature type="transmembrane region" description="Helical" evidence="1">
    <location>
        <begin position="81"/>
        <end position="98"/>
    </location>
</feature>
<proteinExistence type="predicted"/>
<keyword evidence="1" id="KW-1133">Transmembrane helix</keyword>
<reference evidence="2 3" key="1">
    <citation type="submission" date="2020-07" db="EMBL/GenBank/DDBJ databases">
        <title>Sequencing the genomes of 1000 actinobacteria strains.</title>
        <authorList>
            <person name="Klenk H.-P."/>
        </authorList>
    </citation>
    <scope>NUCLEOTIDE SEQUENCE [LARGE SCALE GENOMIC DNA]</scope>
    <source>
        <strain evidence="2 3">DSM 44442</strain>
    </source>
</reference>
<gene>
    <name evidence="2" type="ORF">HNR10_005880</name>
</gene>
<evidence type="ECO:0000256" key="1">
    <source>
        <dbReference type="SAM" id="Phobius"/>
    </source>
</evidence>
<sequence length="141" mass="14658">MKLPLKPHHLPVRLATGAFILNSGWDKRDADQDTAQGLHGMAAGAYPFLDKVAPADFVKALSTAEMALGAALLLPIVPSRLAGAGLTAFAAGLLGVYLRTPSLHREGSVRPTPDGLGTAKDSFLLGAGLTLMMDRPGRDCG</sequence>
<keyword evidence="3" id="KW-1185">Reference proteome</keyword>
<dbReference type="RefSeq" id="WP_179829178.1">
    <property type="nucleotide sequence ID" value="NZ_JACCFS010000001.1"/>
</dbReference>
<organism evidence="2 3">
    <name type="scientific">Nocardiopsis aegyptia</name>
    <dbReference type="NCBI Taxonomy" id="220378"/>
    <lineage>
        <taxon>Bacteria</taxon>
        <taxon>Bacillati</taxon>
        <taxon>Actinomycetota</taxon>
        <taxon>Actinomycetes</taxon>
        <taxon>Streptosporangiales</taxon>
        <taxon>Nocardiopsidaceae</taxon>
        <taxon>Nocardiopsis</taxon>
    </lineage>
</organism>